<dbReference type="EMBL" id="QAOK01000056">
    <property type="protein sequence ID" value="PTQ77203.1"/>
    <property type="molecule type" value="Genomic_DNA"/>
</dbReference>
<evidence type="ECO:0000313" key="1">
    <source>
        <dbReference type="EMBL" id="PTQ77203.1"/>
    </source>
</evidence>
<gene>
    <name evidence="1" type="ORF">C8R21_1565</name>
</gene>
<name>A0A2T5I056_9PROT</name>
<reference evidence="1 2" key="1">
    <citation type="submission" date="2018-04" db="EMBL/GenBank/DDBJ databases">
        <title>Active sludge and wastewater microbial communities from Klosterneuburg, Austria.</title>
        <authorList>
            <person name="Wagner M."/>
        </authorList>
    </citation>
    <scope>NUCLEOTIDE SEQUENCE [LARGE SCALE GENOMIC DNA]</scope>
    <source>
        <strain evidence="1 2">Nl12</strain>
    </source>
</reference>
<dbReference type="AlphaFoldDB" id="A0A2T5I056"/>
<protein>
    <submittedName>
        <fullName evidence="1">Uncharacterized protein</fullName>
    </submittedName>
</protein>
<dbReference type="Proteomes" id="UP000244152">
    <property type="component" value="Unassembled WGS sequence"/>
</dbReference>
<comment type="caution">
    <text evidence="1">The sequence shown here is derived from an EMBL/GenBank/DDBJ whole genome shotgun (WGS) entry which is preliminary data.</text>
</comment>
<organism evidence="1 2">
    <name type="scientific">Nitrosospira multiformis</name>
    <dbReference type="NCBI Taxonomy" id="1231"/>
    <lineage>
        <taxon>Bacteria</taxon>
        <taxon>Pseudomonadati</taxon>
        <taxon>Pseudomonadota</taxon>
        <taxon>Betaproteobacteria</taxon>
        <taxon>Nitrosomonadales</taxon>
        <taxon>Nitrosomonadaceae</taxon>
        <taxon>Nitrosospira</taxon>
    </lineage>
</organism>
<accession>A0A2T5I056</accession>
<sequence>MALQSLMVGLVLVSNNWNVGNELRGEPEGCFESSCRTLEKAAAWYYASWCREGESKNLPKTSRKKGFLIHTNVFYPYFYPF</sequence>
<evidence type="ECO:0000313" key="2">
    <source>
        <dbReference type="Proteomes" id="UP000244152"/>
    </source>
</evidence>
<proteinExistence type="predicted"/>